<evidence type="ECO:0000313" key="2">
    <source>
        <dbReference type="EMBL" id="KAF2858150.1"/>
    </source>
</evidence>
<dbReference type="EMBL" id="MU006016">
    <property type="protein sequence ID" value="KAF2858150.1"/>
    <property type="molecule type" value="Genomic_DNA"/>
</dbReference>
<proteinExistence type="predicted"/>
<keyword evidence="3" id="KW-1185">Reference proteome</keyword>
<feature type="region of interest" description="Disordered" evidence="1">
    <location>
        <begin position="84"/>
        <end position="140"/>
    </location>
</feature>
<accession>A0A6A7BSD6</accession>
<reference evidence="2" key="1">
    <citation type="journal article" date="2020" name="Stud. Mycol.">
        <title>101 Dothideomycetes genomes: a test case for predicting lifestyles and emergence of pathogens.</title>
        <authorList>
            <person name="Haridas S."/>
            <person name="Albert R."/>
            <person name="Binder M."/>
            <person name="Bloem J."/>
            <person name="Labutti K."/>
            <person name="Salamov A."/>
            <person name="Andreopoulos B."/>
            <person name="Baker S."/>
            <person name="Barry K."/>
            <person name="Bills G."/>
            <person name="Bluhm B."/>
            <person name="Cannon C."/>
            <person name="Castanera R."/>
            <person name="Culley D."/>
            <person name="Daum C."/>
            <person name="Ezra D."/>
            <person name="Gonzalez J."/>
            <person name="Henrissat B."/>
            <person name="Kuo A."/>
            <person name="Liang C."/>
            <person name="Lipzen A."/>
            <person name="Lutzoni F."/>
            <person name="Magnuson J."/>
            <person name="Mondo S."/>
            <person name="Nolan M."/>
            <person name="Ohm R."/>
            <person name="Pangilinan J."/>
            <person name="Park H.-J."/>
            <person name="Ramirez L."/>
            <person name="Alfaro M."/>
            <person name="Sun H."/>
            <person name="Tritt A."/>
            <person name="Yoshinaga Y."/>
            <person name="Zwiers L.-H."/>
            <person name="Turgeon B."/>
            <person name="Goodwin S."/>
            <person name="Spatafora J."/>
            <person name="Crous P."/>
            <person name="Grigoriev I."/>
        </authorList>
    </citation>
    <scope>NUCLEOTIDE SEQUENCE</scope>
    <source>
        <strain evidence="2">CBS 480.64</strain>
    </source>
</reference>
<feature type="compositionally biased region" description="Basic and acidic residues" evidence="1">
    <location>
        <begin position="115"/>
        <end position="135"/>
    </location>
</feature>
<feature type="region of interest" description="Disordered" evidence="1">
    <location>
        <begin position="1"/>
        <end position="72"/>
    </location>
</feature>
<dbReference type="AlphaFoldDB" id="A0A6A7BSD6"/>
<dbReference type="Proteomes" id="UP000799421">
    <property type="component" value="Unassembled WGS sequence"/>
</dbReference>
<gene>
    <name evidence="2" type="ORF">K470DRAFT_260074</name>
</gene>
<evidence type="ECO:0000256" key="1">
    <source>
        <dbReference type="SAM" id="MobiDB-lite"/>
    </source>
</evidence>
<evidence type="ECO:0000313" key="3">
    <source>
        <dbReference type="Proteomes" id="UP000799421"/>
    </source>
</evidence>
<name>A0A6A7BSD6_9PEZI</name>
<sequence>MSELNLPNNEHLHAGLLDVNVPNDPSHTNTSNHTPSSLPSNTSPEDPSTEEPALDVITTTKTIEPPDPLQQDIYLEHTISRIDWQPDVQPVNSIPAGKTTNPSSGEKVYKAVCSAKEERKQKNGSKEERKQKNKDCSQSSNIFTRIARRCFGRQEHEKADVGGAANG</sequence>
<organism evidence="2 3">
    <name type="scientific">Piedraia hortae CBS 480.64</name>
    <dbReference type="NCBI Taxonomy" id="1314780"/>
    <lineage>
        <taxon>Eukaryota</taxon>
        <taxon>Fungi</taxon>
        <taxon>Dikarya</taxon>
        <taxon>Ascomycota</taxon>
        <taxon>Pezizomycotina</taxon>
        <taxon>Dothideomycetes</taxon>
        <taxon>Dothideomycetidae</taxon>
        <taxon>Capnodiales</taxon>
        <taxon>Piedraiaceae</taxon>
        <taxon>Piedraia</taxon>
    </lineage>
</organism>
<feature type="compositionally biased region" description="Low complexity" evidence="1">
    <location>
        <begin position="25"/>
        <end position="44"/>
    </location>
</feature>
<protein>
    <submittedName>
        <fullName evidence="2">Uncharacterized protein</fullName>
    </submittedName>
</protein>